<dbReference type="PANTHER" id="PTHR13261">
    <property type="entry name" value="BRCA2 AND CDKN1A INTERACTING PROTEIN"/>
    <property type="match status" value="1"/>
</dbReference>
<dbReference type="InterPro" id="IPR025602">
    <property type="entry name" value="BCP1_family"/>
</dbReference>
<feature type="non-terminal residue" evidence="2">
    <location>
        <position position="1"/>
    </location>
</feature>
<dbReference type="OrthoDB" id="27543at2759"/>
<dbReference type="STRING" id="1661398.A0A482WDA5"/>
<sequence length="166" mass="19440">QETPCVQQLYELVDEECKKHADQTTQVAFKEILSTSNKIGFIINERFVNIPSKISSIMLNSLQDEIERMKKKNINYKFEYFLMICKIWKPKGSKHGETTFSNDEEEIFHKKADCSFDYSVADKSDTGLTGNWQSEDKELVPYRRVILFKSDKFNSILNEIKNFVMT</sequence>
<dbReference type="PANTHER" id="PTHR13261:SF0">
    <property type="entry name" value="BRCA2 AND CDKN1A-INTERACTING PROTEIN"/>
    <property type="match status" value="1"/>
</dbReference>
<dbReference type="Proteomes" id="UP000292052">
    <property type="component" value="Unassembled WGS sequence"/>
</dbReference>
<name>A0A482WDA5_ASBVE</name>
<proteinExistence type="inferred from homology"/>
<accession>A0A482WDA5</accession>
<dbReference type="EMBL" id="QDEB01002146">
    <property type="protein sequence ID" value="RZC43064.1"/>
    <property type="molecule type" value="Genomic_DNA"/>
</dbReference>
<protein>
    <submittedName>
        <fullName evidence="2">BCIP domain containing protein</fullName>
    </submittedName>
</protein>
<comment type="similarity">
    <text evidence="1">Belongs to the BCP1 family.</text>
</comment>
<gene>
    <name evidence="2" type="ORF">BDFB_012050</name>
</gene>
<organism evidence="2 3">
    <name type="scientific">Asbolus verrucosus</name>
    <name type="common">Desert ironclad beetle</name>
    <dbReference type="NCBI Taxonomy" id="1661398"/>
    <lineage>
        <taxon>Eukaryota</taxon>
        <taxon>Metazoa</taxon>
        <taxon>Ecdysozoa</taxon>
        <taxon>Arthropoda</taxon>
        <taxon>Hexapoda</taxon>
        <taxon>Insecta</taxon>
        <taxon>Pterygota</taxon>
        <taxon>Neoptera</taxon>
        <taxon>Endopterygota</taxon>
        <taxon>Coleoptera</taxon>
        <taxon>Polyphaga</taxon>
        <taxon>Cucujiformia</taxon>
        <taxon>Tenebrionidae</taxon>
        <taxon>Pimeliinae</taxon>
        <taxon>Asbolus</taxon>
    </lineage>
</organism>
<comment type="caution">
    <text evidence="2">The sequence shown here is derived from an EMBL/GenBank/DDBJ whole genome shotgun (WGS) entry which is preliminary data.</text>
</comment>
<dbReference type="AlphaFoldDB" id="A0A482WDA5"/>
<reference evidence="2 3" key="1">
    <citation type="submission" date="2017-03" db="EMBL/GenBank/DDBJ databases">
        <title>Genome of the blue death feigning beetle - Asbolus verrucosus.</title>
        <authorList>
            <person name="Rider S.D."/>
        </authorList>
    </citation>
    <scope>NUCLEOTIDE SEQUENCE [LARGE SCALE GENOMIC DNA]</scope>
    <source>
        <strain evidence="2">Butters</strain>
        <tissue evidence="2">Head and leg muscle</tissue>
    </source>
</reference>
<dbReference type="GO" id="GO:0005634">
    <property type="term" value="C:nucleus"/>
    <property type="evidence" value="ECO:0007669"/>
    <property type="project" value="TreeGrafter"/>
</dbReference>
<evidence type="ECO:0000313" key="2">
    <source>
        <dbReference type="EMBL" id="RZC43064.1"/>
    </source>
</evidence>
<dbReference type="Pfam" id="PF13862">
    <property type="entry name" value="BCCIP"/>
    <property type="match status" value="1"/>
</dbReference>
<evidence type="ECO:0000313" key="3">
    <source>
        <dbReference type="Proteomes" id="UP000292052"/>
    </source>
</evidence>
<evidence type="ECO:0000256" key="1">
    <source>
        <dbReference type="ARBA" id="ARBA00006781"/>
    </source>
</evidence>
<keyword evidence="3" id="KW-1185">Reference proteome</keyword>